<feature type="region of interest" description="Disordered" evidence="1">
    <location>
        <begin position="85"/>
        <end position="151"/>
    </location>
</feature>
<evidence type="ECO:0000256" key="1">
    <source>
        <dbReference type="SAM" id="MobiDB-lite"/>
    </source>
</evidence>
<feature type="compositionally biased region" description="Basic residues" evidence="1">
    <location>
        <begin position="138"/>
        <end position="148"/>
    </location>
</feature>
<sequence length="242" mass="28218">MHDQDFYGESSFKYISLEKHDSQFELFSQFNGSSQVTANQEVEIYEERESTSQEFSEELSLEQELSLIRSDELFQPLSPFYAQASNQAQNQEPTEEAELNQGNNEITKNPSTDVEIRIEHLNSEEEPETPQSIPDKKRGGKQKKHPNIRAKNQDRIDVVMKKLLRNAVYIQKDLISELMVAAKLKLKNRERENLLAMCSWIHNYLSSPEFESILRDKEDFILTFFCLCKKALKQSFNQIIQT</sequence>
<feature type="compositionally biased region" description="Polar residues" evidence="1">
    <location>
        <begin position="100"/>
        <end position="112"/>
    </location>
</feature>
<gene>
    <name evidence="2" type="ORF">EHAR0213_LOCUS318</name>
</gene>
<evidence type="ECO:0000313" key="2">
    <source>
        <dbReference type="EMBL" id="CAE0341411.1"/>
    </source>
</evidence>
<dbReference type="AlphaFoldDB" id="A0A7S3J0S7"/>
<proteinExistence type="predicted"/>
<dbReference type="EMBL" id="HBII01000764">
    <property type="protein sequence ID" value="CAE0341411.1"/>
    <property type="molecule type" value="Transcribed_RNA"/>
</dbReference>
<reference evidence="2" key="1">
    <citation type="submission" date="2021-01" db="EMBL/GenBank/DDBJ databases">
        <authorList>
            <person name="Corre E."/>
            <person name="Pelletier E."/>
            <person name="Niang G."/>
            <person name="Scheremetjew M."/>
            <person name="Finn R."/>
            <person name="Kale V."/>
            <person name="Holt S."/>
            <person name="Cochrane G."/>
            <person name="Meng A."/>
            <person name="Brown T."/>
            <person name="Cohen L."/>
        </authorList>
    </citation>
    <scope>NUCLEOTIDE SEQUENCE</scope>
    <source>
        <strain evidence="2">FSP1.4</strain>
    </source>
</reference>
<accession>A0A7S3J0S7</accession>
<protein>
    <submittedName>
        <fullName evidence="2">Uncharacterized protein</fullName>
    </submittedName>
</protein>
<name>A0A7S3J0S7_9SPIT</name>
<feature type="compositionally biased region" description="Basic and acidic residues" evidence="1">
    <location>
        <begin position="114"/>
        <end position="123"/>
    </location>
</feature>
<organism evidence="2">
    <name type="scientific">Euplotes harpa</name>
    <dbReference type="NCBI Taxonomy" id="151035"/>
    <lineage>
        <taxon>Eukaryota</taxon>
        <taxon>Sar</taxon>
        <taxon>Alveolata</taxon>
        <taxon>Ciliophora</taxon>
        <taxon>Intramacronucleata</taxon>
        <taxon>Spirotrichea</taxon>
        <taxon>Hypotrichia</taxon>
        <taxon>Euplotida</taxon>
        <taxon>Euplotidae</taxon>
        <taxon>Euplotes</taxon>
    </lineage>
</organism>